<proteinExistence type="predicted"/>
<evidence type="ECO:0000313" key="1">
    <source>
        <dbReference type="EMBL" id="CAA0841722.1"/>
    </source>
</evidence>
<feature type="non-terminal residue" evidence="1">
    <location>
        <position position="83"/>
    </location>
</feature>
<dbReference type="EMBL" id="CACSLK010034598">
    <property type="protein sequence ID" value="CAA0841722.1"/>
    <property type="molecule type" value="Genomic_DNA"/>
</dbReference>
<organism evidence="1 2">
    <name type="scientific">Striga hermonthica</name>
    <name type="common">Purple witchweed</name>
    <name type="synonym">Buchnera hermonthica</name>
    <dbReference type="NCBI Taxonomy" id="68872"/>
    <lineage>
        <taxon>Eukaryota</taxon>
        <taxon>Viridiplantae</taxon>
        <taxon>Streptophyta</taxon>
        <taxon>Embryophyta</taxon>
        <taxon>Tracheophyta</taxon>
        <taxon>Spermatophyta</taxon>
        <taxon>Magnoliopsida</taxon>
        <taxon>eudicotyledons</taxon>
        <taxon>Gunneridae</taxon>
        <taxon>Pentapetalae</taxon>
        <taxon>asterids</taxon>
        <taxon>lamiids</taxon>
        <taxon>Lamiales</taxon>
        <taxon>Orobanchaceae</taxon>
        <taxon>Buchnereae</taxon>
        <taxon>Striga</taxon>
    </lineage>
</organism>
<keyword evidence="2" id="KW-1185">Reference proteome</keyword>
<reference evidence="1" key="1">
    <citation type="submission" date="2019-12" db="EMBL/GenBank/DDBJ databases">
        <authorList>
            <person name="Scholes J."/>
        </authorList>
    </citation>
    <scope>NUCLEOTIDE SEQUENCE</scope>
</reference>
<evidence type="ECO:0000313" key="2">
    <source>
        <dbReference type="Proteomes" id="UP001153555"/>
    </source>
</evidence>
<accession>A0A9N7NYH7</accession>
<dbReference type="Proteomes" id="UP001153555">
    <property type="component" value="Unassembled WGS sequence"/>
</dbReference>
<dbReference type="PANTHER" id="PTHR33116">
    <property type="entry name" value="REVERSE TRANSCRIPTASE ZINC-BINDING DOMAIN-CONTAINING PROTEIN-RELATED-RELATED"/>
    <property type="match status" value="1"/>
</dbReference>
<dbReference type="PANTHER" id="PTHR33116:SF86">
    <property type="entry name" value="REVERSE TRANSCRIPTASE DOMAIN-CONTAINING PROTEIN"/>
    <property type="match status" value="1"/>
</dbReference>
<name>A0A9N7NYH7_STRHE</name>
<comment type="caution">
    <text evidence="1">The sequence shown here is derived from an EMBL/GenBank/DDBJ whole genome shotgun (WGS) entry which is preliminary data.</text>
</comment>
<feature type="non-terminal residue" evidence="1">
    <location>
        <position position="1"/>
    </location>
</feature>
<dbReference type="OrthoDB" id="1936608at2759"/>
<gene>
    <name evidence="1" type="ORF">SHERM_07598</name>
</gene>
<sequence length="83" mass="9087">VNMAKSTAFFSKNTPDQLINTLCHSLGGIQVHHSTKYLGLPLGLSRSKKEAFSFVVEAVRNRLNSWKNKCLAAAGKETLIKAV</sequence>
<dbReference type="AlphaFoldDB" id="A0A9N7NYH7"/>
<protein>
    <submittedName>
        <fullName evidence="1">Uncharacterized protein</fullName>
    </submittedName>
</protein>